<comment type="caution">
    <text evidence="1">The sequence shown here is derived from an EMBL/GenBank/DDBJ whole genome shotgun (WGS) entry which is preliminary data.</text>
</comment>
<dbReference type="Proteomes" id="UP000658278">
    <property type="component" value="Unassembled WGS sequence"/>
</dbReference>
<accession>A0A934VG15</accession>
<sequence length="335" mass="36799">MLRGTFGQQVPDPTDTAAMEAFFTVWLEQGEDLKTHDALFLLADEWAAIAPQEAVGYLGRLEVGGSRNPYLFSALSQWAGQDPEAALAWLNSNRDDREQGREYLTAALIRGAATADPDFALKLLLEAPDSPEKLGSVEFLTRVWLQGGLDAAVAGLDRLPMNEAGIRERAIQQIARRADDRSAVAAWAVGLPDSRERMMAVSAVAARWSQQDPAEAAAWVDGLASAPIRSDAYGEIGTRWARRDPLAAADWLSEQDGSAEHDLAARGVAWSTVGVVPDKAFEQVASITHAGLREETFEQLGRMWISQQPQRAKSYLEGENLMPRKIRDRLLEVFE</sequence>
<dbReference type="RefSeq" id="WP_200283255.1">
    <property type="nucleotide sequence ID" value="NZ_JAENII010000021.1"/>
</dbReference>
<keyword evidence="2" id="KW-1185">Reference proteome</keyword>
<reference evidence="1" key="1">
    <citation type="submission" date="2021-01" db="EMBL/GenBank/DDBJ databases">
        <title>Modified the classification status of verrucomicrobia.</title>
        <authorList>
            <person name="Feng X."/>
        </authorList>
    </citation>
    <scope>NUCLEOTIDE SEQUENCE</scope>
    <source>
        <strain evidence="1">KCTC 22201</strain>
    </source>
</reference>
<name>A0A934VG15_9BACT</name>
<dbReference type="AlphaFoldDB" id="A0A934VG15"/>
<gene>
    <name evidence="1" type="ORF">JIN81_18000</name>
</gene>
<evidence type="ECO:0000313" key="2">
    <source>
        <dbReference type="Proteomes" id="UP000658278"/>
    </source>
</evidence>
<organism evidence="1 2">
    <name type="scientific">Haloferula rosea</name>
    <dbReference type="NCBI Taxonomy" id="490093"/>
    <lineage>
        <taxon>Bacteria</taxon>
        <taxon>Pseudomonadati</taxon>
        <taxon>Verrucomicrobiota</taxon>
        <taxon>Verrucomicrobiia</taxon>
        <taxon>Verrucomicrobiales</taxon>
        <taxon>Verrucomicrobiaceae</taxon>
        <taxon>Haloferula</taxon>
    </lineage>
</organism>
<protein>
    <submittedName>
        <fullName evidence="1">Uncharacterized protein</fullName>
    </submittedName>
</protein>
<evidence type="ECO:0000313" key="1">
    <source>
        <dbReference type="EMBL" id="MBK1828934.1"/>
    </source>
</evidence>
<proteinExistence type="predicted"/>
<dbReference type="EMBL" id="JAENII010000021">
    <property type="protein sequence ID" value="MBK1828934.1"/>
    <property type="molecule type" value="Genomic_DNA"/>
</dbReference>